<name>A0ABD1EAV4_HYPHA</name>
<comment type="caution">
    <text evidence="2">The sequence shown here is derived from an EMBL/GenBank/DDBJ whole genome shotgun (WGS) entry which is preliminary data.</text>
</comment>
<comment type="similarity">
    <text evidence="1">Belongs to the UPF0489 family.</text>
</comment>
<sequence>MDRSMYGKVVPGTLNPYECTMKHGTSAPGCVKVKKHAQIPIFVVEYHHEVLPYIYRNVGSKHLPLDGGTFIHLDSHPDMLLSKTMLASTVFEKDKLFEEVSIENWLLPTVYAGFFTKLLWIKPPWANQIKDSTSRFKIGKSISDGTIKVTSEENYFVFECLYRKESDLENVKDVVLDVATLGKGNDLDQIRKLLSNYNAPFVLDIDLDFFSTSNPFLKLYSKSNMYERVKEIFQFDPPKSKSQEDLENFTCSREAQLARLESLFKSMQNNQWSSEQFSPQDNLFLKVKLLREAMLEHYEEKNIDWELVFDAGCTCDDSDLPHHVSSQEDLNGMFQSFKNFLDILPGSPAIITISRSTEDDYTPCEDVEMIQEKVLDILKERFHCADPVLSYESESLDV</sequence>
<keyword evidence="3" id="KW-1185">Reference proteome</keyword>
<evidence type="ECO:0000313" key="2">
    <source>
        <dbReference type="EMBL" id="KAL1490241.1"/>
    </source>
</evidence>
<protein>
    <submittedName>
        <fullName evidence="2">Uncharacterized protein</fullName>
    </submittedName>
</protein>
<dbReference type="EMBL" id="JBDJPC010000010">
    <property type="protein sequence ID" value="KAL1490241.1"/>
    <property type="molecule type" value="Genomic_DNA"/>
</dbReference>
<reference evidence="2 3" key="1">
    <citation type="submission" date="2024-05" db="EMBL/GenBank/DDBJ databases">
        <title>Genetic variation in Jamaican populations of the coffee berry borer (Hypothenemus hampei).</title>
        <authorList>
            <person name="Errbii M."/>
            <person name="Myrie A."/>
        </authorList>
    </citation>
    <scope>NUCLEOTIDE SEQUENCE [LARGE SCALE GENOMIC DNA]</scope>
    <source>
        <strain evidence="2">JA-Hopewell-2020-01-JO</strain>
        <tissue evidence="2">Whole body</tissue>
    </source>
</reference>
<accession>A0ABD1EAV4</accession>
<proteinExistence type="inferred from homology"/>
<evidence type="ECO:0000313" key="3">
    <source>
        <dbReference type="Proteomes" id="UP001566132"/>
    </source>
</evidence>
<dbReference type="Pfam" id="PF12640">
    <property type="entry name" value="UPF0489"/>
    <property type="match status" value="1"/>
</dbReference>
<dbReference type="Proteomes" id="UP001566132">
    <property type="component" value="Unassembled WGS sequence"/>
</dbReference>
<gene>
    <name evidence="2" type="ORF">ABEB36_012969</name>
</gene>
<evidence type="ECO:0000256" key="1">
    <source>
        <dbReference type="ARBA" id="ARBA00007099"/>
    </source>
</evidence>
<dbReference type="InterPro" id="IPR024131">
    <property type="entry name" value="UPF0489"/>
</dbReference>
<organism evidence="2 3">
    <name type="scientific">Hypothenemus hampei</name>
    <name type="common">Coffee berry borer</name>
    <dbReference type="NCBI Taxonomy" id="57062"/>
    <lineage>
        <taxon>Eukaryota</taxon>
        <taxon>Metazoa</taxon>
        <taxon>Ecdysozoa</taxon>
        <taxon>Arthropoda</taxon>
        <taxon>Hexapoda</taxon>
        <taxon>Insecta</taxon>
        <taxon>Pterygota</taxon>
        <taxon>Neoptera</taxon>
        <taxon>Endopterygota</taxon>
        <taxon>Coleoptera</taxon>
        <taxon>Polyphaga</taxon>
        <taxon>Cucujiformia</taxon>
        <taxon>Curculionidae</taxon>
        <taxon>Scolytinae</taxon>
        <taxon>Hypothenemus</taxon>
    </lineage>
</organism>
<dbReference type="PANTHER" id="PTHR13225">
    <property type="entry name" value="MISEXPRESSION SUPPRESSOR OF RAS 6"/>
    <property type="match status" value="1"/>
</dbReference>
<dbReference type="PANTHER" id="PTHR13225:SF3">
    <property type="entry name" value="UPF0489 PROTEIN C5ORF22"/>
    <property type="match status" value="1"/>
</dbReference>
<dbReference type="AlphaFoldDB" id="A0ABD1EAV4"/>